<dbReference type="GO" id="GO:0007169">
    <property type="term" value="P:cell surface receptor protein tyrosine kinase signaling pathway"/>
    <property type="evidence" value="ECO:0007669"/>
    <property type="project" value="TreeGrafter"/>
</dbReference>
<dbReference type="PaxDb" id="30732-ENSOMEP00000007895"/>
<dbReference type="PANTHER" id="PTHR21258">
    <property type="entry name" value="DOCKING PROTEIN RELATED"/>
    <property type="match status" value="1"/>
</dbReference>
<dbReference type="SMART" id="SM00310">
    <property type="entry name" value="PTBI"/>
    <property type="match status" value="1"/>
</dbReference>
<dbReference type="Pfam" id="PF02174">
    <property type="entry name" value="IRS"/>
    <property type="match status" value="1"/>
</dbReference>
<organism evidence="2 3">
    <name type="scientific">Oryzias melastigma</name>
    <name type="common">Marine medaka</name>
    <dbReference type="NCBI Taxonomy" id="30732"/>
    <lineage>
        <taxon>Eukaryota</taxon>
        <taxon>Metazoa</taxon>
        <taxon>Chordata</taxon>
        <taxon>Craniata</taxon>
        <taxon>Vertebrata</taxon>
        <taxon>Euteleostomi</taxon>
        <taxon>Actinopterygii</taxon>
        <taxon>Neopterygii</taxon>
        <taxon>Teleostei</taxon>
        <taxon>Neoteleostei</taxon>
        <taxon>Acanthomorphata</taxon>
        <taxon>Ovalentaria</taxon>
        <taxon>Atherinomorphae</taxon>
        <taxon>Beloniformes</taxon>
        <taxon>Adrianichthyidae</taxon>
        <taxon>Oryziinae</taxon>
        <taxon>Oryzias</taxon>
    </lineage>
</organism>
<dbReference type="AlphaFoldDB" id="A0A3B3BQZ0"/>
<dbReference type="Gene3D" id="2.30.29.30">
    <property type="entry name" value="Pleckstrin-homology domain (PH domain)/Phosphotyrosine-binding domain (PTB)"/>
    <property type="match status" value="2"/>
</dbReference>
<dbReference type="Ensembl" id="ENSOMET00000003349.1">
    <property type="protein sequence ID" value="ENSOMEP00000007895.1"/>
    <property type="gene ID" value="ENSOMEG00000009043.1"/>
</dbReference>
<evidence type="ECO:0000259" key="1">
    <source>
        <dbReference type="PROSITE" id="PS51064"/>
    </source>
</evidence>
<accession>A0A3B3BQZ0</accession>
<dbReference type="STRING" id="30732.ENSOMEP00000007895"/>
<feature type="domain" description="IRS-type PTB" evidence="1">
    <location>
        <begin position="162"/>
        <end position="264"/>
    </location>
</feature>
<dbReference type="SMART" id="SM00233">
    <property type="entry name" value="PH"/>
    <property type="match status" value="1"/>
</dbReference>
<dbReference type="GO" id="GO:0007265">
    <property type="term" value="P:Ras protein signal transduction"/>
    <property type="evidence" value="ECO:0007669"/>
    <property type="project" value="TreeGrafter"/>
</dbReference>
<evidence type="ECO:0000313" key="3">
    <source>
        <dbReference type="Proteomes" id="UP000261560"/>
    </source>
</evidence>
<keyword evidence="3" id="KW-1185">Reference proteome</keyword>
<proteinExistence type="predicted"/>
<dbReference type="InterPro" id="IPR050996">
    <property type="entry name" value="Docking_Protein_DOK"/>
</dbReference>
<reference evidence="2" key="1">
    <citation type="submission" date="2025-08" db="UniProtKB">
        <authorList>
            <consortium name="Ensembl"/>
        </authorList>
    </citation>
    <scope>IDENTIFICATION</scope>
</reference>
<dbReference type="SMART" id="SM01244">
    <property type="entry name" value="IRS"/>
    <property type="match status" value="1"/>
</dbReference>
<dbReference type="InterPro" id="IPR011993">
    <property type="entry name" value="PH-like_dom_sf"/>
</dbReference>
<dbReference type="InterPro" id="IPR002404">
    <property type="entry name" value="IRS_PTB"/>
</dbReference>
<dbReference type="InterPro" id="IPR001849">
    <property type="entry name" value="PH_domain"/>
</dbReference>
<dbReference type="GeneTree" id="ENSGT00940000155980"/>
<dbReference type="PROSITE" id="PS51064">
    <property type="entry name" value="IRS_PTB"/>
    <property type="match status" value="1"/>
</dbReference>
<reference evidence="2" key="2">
    <citation type="submission" date="2025-09" db="UniProtKB">
        <authorList>
            <consortium name="Ensembl"/>
        </authorList>
    </citation>
    <scope>IDENTIFICATION</scope>
</reference>
<sequence>AGDMDVVFKEGMVYLHAVKFGKKTWRKTWMALFKASSTGVGRLELSNVSDGYYPGDQKRSGRQKSTEKKVVRLSDCLSATPAVKESCPSGCTAFCLNTTQSSYTFASRTSEEWLSALCLLAFQVSIRSPSLSVIWENTKRKFAKKNTIWNFYYFSNSLACTSSVGFKVKIKSTTASKRCKLAGEYVMSSEAEALVMFSMDTGDIIFRWPYRLLRRFGKGGFSIEAGRRCESGEGLFIFLTRHGLCIFQAIAKQCSLEIPADVEPVSEHRRSLCDLTPEVCLQRPLRGGEEFLSVSPALILLHVTEMRGLPVAAEEELLSLLSCWPDGARKGPPGGLLRRPGARTPALFVHHAGQQLRQLRDVNLRHLQGVILGQLFLVFQRWNDAPQLVEGFVQAVHPPPLPRVCRHAPVSLRTQVAGFGCIIIGAALCDAQSWRGFVR</sequence>
<dbReference type="Proteomes" id="UP000261560">
    <property type="component" value="Unplaced"/>
</dbReference>
<dbReference type="PANTHER" id="PTHR21258:SF58">
    <property type="entry name" value="DOCKING PROTEIN 3-LIKE"/>
    <property type="match status" value="1"/>
</dbReference>
<dbReference type="GO" id="GO:0043410">
    <property type="term" value="P:positive regulation of MAPK cascade"/>
    <property type="evidence" value="ECO:0007669"/>
    <property type="project" value="TreeGrafter"/>
</dbReference>
<dbReference type="GO" id="GO:0005737">
    <property type="term" value="C:cytoplasm"/>
    <property type="evidence" value="ECO:0007669"/>
    <property type="project" value="TreeGrafter"/>
</dbReference>
<protein>
    <recommendedName>
        <fullName evidence="1">IRS-type PTB domain-containing protein</fullName>
    </recommendedName>
</protein>
<dbReference type="SUPFAM" id="SSF50729">
    <property type="entry name" value="PH domain-like"/>
    <property type="match status" value="2"/>
</dbReference>
<evidence type="ECO:0000313" key="2">
    <source>
        <dbReference type="Ensembl" id="ENSOMEP00000007895.1"/>
    </source>
</evidence>
<name>A0A3B3BQZ0_ORYME</name>